<keyword evidence="2" id="KW-1185">Reference proteome</keyword>
<sequence>MAEFDDLRSLLVLLPSFQKARADYTVDEGELADKIAETHGRAERDQLEALIDVSSPIFDMAARNLYVYLTPYSAHGNTYLPLLAVAANYPSAARPSVNVWIILYSKGAHGTECLCYRFDTPNRTIGDHNYFHMQFTTNAPESRRNRHAVAWISKKDPSIPLDATTPLEMFLGSIISFRSSGTGLAHVHDQWRQSGVRLAAMVNDMAAERWKRPWMPPL</sequence>
<dbReference type="EMBL" id="VZZJ01000034">
    <property type="protein sequence ID" value="KAB1069938.1"/>
    <property type="molecule type" value="Genomic_DNA"/>
</dbReference>
<reference evidence="1 2" key="1">
    <citation type="submission" date="2019-09" db="EMBL/GenBank/DDBJ databases">
        <title>YIM 132548 draft genome.</title>
        <authorList>
            <person name="Jiang L."/>
        </authorList>
    </citation>
    <scope>NUCLEOTIDE SEQUENCE [LARGE SCALE GENOMIC DNA]</scope>
    <source>
        <strain evidence="1 2">YIM 132548</strain>
    </source>
</reference>
<protein>
    <submittedName>
        <fullName evidence="1">Uncharacterized protein</fullName>
    </submittedName>
</protein>
<dbReference type="RefSeq" id="WP_150966295.1">
    <property type="nucleotide sequence ID" value="NZ_VZZJ01000034.1"/>
</dbReference>
<name>A0A6N6MK01_9HYPH</name>
<accession>A0A6N6MK01</accession>
<proteinExistence type="predicted"/>
<evidence type="ECO:0000313" key="2">
    <source>
        <dbReference type="Proteomes" id="UP000441523"/>
    </source>
</evidence>
<organism evidence="1 2">
    <name type="scientific">Methylobacterium planeticum</name>
    <dbReference type="NCBI Taxonomy" id="2615211"/>
    <lineage>
        <taxon>Bacteria</taxon>
        <taxon>Pseudomonadati</taxon>
        <taxon>Pseudomonadota</taxon>
        <taxon>Alphaproteobacteria</taxon>
        <taxon>Hyphomicrobiales</taxon>
        <taxon>Methylobacteriaceae</taxon>
        <taxon>Methylobacterium</taxon>
    </lineage>
</organism>
<evidence type="ECO:0000313" key="1">
    <source>
        <dbReference type="EMBL" id="KAB1069938.1"/>
    </source>
</evidence>
<dbReference type="Proteomes" id="UP000441523">
    <property type="component" value="Unassembled WGS sequence"/>
</dbReference>
<gene>
    <name evidence="1" type="ORF">F6X51_24165</name>
</gene>
<comment type="caution">
    <text evidence="1">The sequence shown here is derived from an EMBL/GenBank/DDBJ whole genome shotgun (WGS) entry which is preliminary data.</text>
</comment>
<dbReference type="AlphaFoldDB" id="A0A6N6MK01"/>